<protein>
    <recommendedName>
        <fullName evidence="4">CCT domain-containing protein</fullName>
    </recommendedName>
</protein>
<sequence length="282" mass="31597">MYGHNNINTTATNEIPFVYSSSTTTELLAHFPSSSSLPSPLTIPVNEFDALSTPKSEFGYSSTTHSSGCSSYSSPTSLTTNYATTKNNNSSPFNHFGSPTLLTSYKLANCNHSNLMTQRIISSHSLLHKNVQGFSLSALVSSPTGCCDTEISPVRKVFSAGDLQGMSPKQHSRRSDSSLANEYSIIESMSKACPYSPEEKKERIERYRSKRNLRNFNKKIKYECRKTLADSRPRIRGRFARNDEIEKISHNLWDHATVEEEEEEDDDNWINILDTFSATLIP</sequence>
<dbReference type="AlphaFoldDB" id="A0ABD2ZFR4"/>
<keyword evidence="6" id="KW-1185">Reference proteome</keyword>
<feature type="domain" description="CCT" evidence="4">
    <location>
        <begin position="200"/>
        <end position="242"/>
    </location>
</feature>
<accession>A0ABD2ZFR4</accession>
<keyword evidence="2 3" id="KW-0539">Nucleus</keyword>
<comment type="caution">
    <text evidence="5">The sequence shown here is derived from an EMBL/GenBank/DDBJ whole genome shotgun (WGS) entry which is preliminary data.</text>
</comment>
<dbReference type="PANTHER" id="PTHR31319:SF101">
    <property type="entry name" value="TWO-COMPONENT RESPONSE REGULATOR-LIKE APRR5"/>
    <property type="match status" value="1"/>
</dbReference>
<dbReference type="InterPro" id="IPR010402">
    <property type="entry name" value="CCT_domain"/>
</dbReference>
<evidence type="ECO:0000259" key="4">
    <source>
        <dbReference type="PROSITE" id="PS51017"/>
    </source>
</evidence>
<evidence type="ECO:0000256" key="1">
    <source>
        <dbReference type="ARBA" id="ARBA00004123"/>
    </source>
</evidence>
<dbReference type="Pfam" id="PF06203">
    <property type="entry name" value="CCT"/>
    <property type="match status" value="1"/>
</dbReference>
<dbReference type="PANTHER" id="PTHR31319">
    <property type="entry name" value="ZINC FINGER PROTEIN CONSTANS-LIKE 4"/>
    <property type="match status" value="1"/>
</dbReference>
<dbReference type="EMBL" id="JBJUIK010000009">
    <property type="protein sequence ID" value="KAL3518281.1"/>
    <property type="molecule type" value="Genomic_DNA"/>
</dbReference>
<comment type="subcellular location">
    <subcellularLocation>
        <location evidence="1 3">Nucleus</location>
    </subcellularLocation>
</comment>
<proteinExistence type="predicted"/>
<evidence type="ECO:0000313" key="5">
    <source>
        <dbReference type="EMBL" id="KAL3518281.1"/>
    </source>
</evidence>
<dbReference type="GO" id="GO:0005634">
    <property type="term" value="C:nucleus"/>
    <property type="evidence" value="ECO:0007669"/>
    <property type="project" value="UniProtKB-SubCell"/>
</dbReference>
<gene>
    <name evidence="5" type="ORF">ACH5RR_020870</name>
</gene>
<evidence type="ECO:0000313" key="6">
    <source>
        <dbReference type="Proteomes" id="UP001630127"/>
    </source>
</evidence>
<dbReference type="PROSITE" id="PS51017">
    <property type="entry name" value="CCT"/>
    <property type="match status" value="1"/>
</dbReference>
<evidence type="ECO:0000256" key="3">
    <source>
        <dbReference type="PROSITE-ProRule" id="PRU00357"/>
    </source>
</evidence>
<dbReference type="InterPro" id="IPR045281">
    <property type="entry name" value="CONSTANS-like"/>
</dbReference>
<organism evidence="5 6">
    <name type="scientific">Cinchona calisaya</name>
    <dbReference type="NCBI Taxonomy" id="153742"/>
    <lineage>
        <taxon>Eukaryota</taxon>
        <taxon>Viridiplantae</taxon>
        <taxon>Streptophyta</taxon>
        <taxon>Embryophyta</taxon>
        <taxon>Tracheophyta</taxon>
        <taxon>Spermatophyta</taxon>
        <taxon>Magnoliopsida</taxon>
        <taxon>eudicotyledons</taxon>
        <taxon>Gunneridae</taxon>
        <taxon>Pentapetalae</taxon>
        <taxon>asterids</taxon>
        <taxon>lamiids</taxon>
        <taxon>Gentianales</taxon>
        <taxon>Rubiaceae</taxon>
        <taxon>Cinchonoideae</taxon>
        <taxon>Cinchoneae</taxon>
        <taxon>Cinchona</taxon>
    </lineage>
</organism>
<name>A0ABD2ZFR4_9GENT</name>
<evidence type="ECO:0000256" key="2">
    <source>
        <dbReference type="ARBA" id="ARBA00023242"/>
    </source>
</evidence>
<reference evidence="5 6" key="1">
    <citation type="submission" date="2024-11" db="EMBL/GenBank/DDBJ databases">
        <title>A near-complete genome assembly of Cinchona calisaya.</title>
        <authorList>
            <person name="Lian D.C."/>
            <person name="Zhao X.W."/>
            <person name="Wei L."/>
        </authorList>
    </citation>
    <scope>NUCLEOTIDE SEQUENCE [LARGE SCALE GENOMIC DNA]</scope>
    <source>
        <tissue evidence="5">Nenye</tissue>
    </source>
</reference>
<dbReference type="Proteomes" id="UP001630127">
    <property type="component" value="Unassembled WGS sequence"/>
</dbReference>